<evidence type="ECO:0000313" key="3">
    <source>
        <dbReference type="Proteomes" id="UP000317663"/>
    </source>
</evidence>
<evidence type="ECO:0000313" key="2">
    <source>
        <dbReference type="EMBL" id="TPG61619.1"/>
    </source>
</evidence>
<accession>A0A502GHJ3</accession>
<protein>
    <submittedName>
        <fullName evidence="2">Uncharacterized protein</fullName>
    </submittedName>
</protein>
<feature type="region of interest" description="Disordered" evidence="1">
    <location>
        <begin position="1"/>
        <end position="29"/>
    </location>
</feature>
<dbReference type="AlphaFoldDB" id="A0A502GHJ3"/>
<dbReference type="Proteomes" id="UP000317663">
    <property type="component" value="Unassembled WGS sequence"/>
</dbReference>
<gene>
    <name evidence="2" type="ORF">EAH77_13375</name>
</gene>
<name>A0A502GHJ3_9GAMM</name>
<evidence type="ECO:0000256" key="1">
    <source>
        <dbReference type="SAM" id="MobiDB-lite"/>
    </source>
</evidence>
<dbReference type="EMBL" id="RCZD01000006">
    <property type="protein sequence ID" value="TPG61619.1"/>
    <property type="molecule type" value="Genomic_DNA"/>
</dbReference>
<reference evidence="2 3" key="1">
    <citation type="journal article" date="2019" name="Environ. Microbiol.">
        <title>Species interactions and distinct microbial communities in high Arctic permafrost affected cryosols are associated with the CH4 and CO2 gas fluxes.</title>
        <authorList>
            <person name="Altshuler I."/>
            <person name="Hamel J."/>
            <person name="Turney S."/>
            <person name="Magnuson E."/>
            <person name="Levesque R."/>
            <person name="Greer C."/>
            <person name="Whyte L.G."/>
        </authorList>
    </citation>
    <scope>NUCLEOTIDE SEQUENCE [LARGE SCALE GENOMIC DNA]</scope>
    <source>
        <strain evidence="2 3">E4</strain>
    </source>
</reference>
<proteinExistence type="predicted"/>
<keyword evidence="3" id="KW-1185">Reference proteome</keyword>
<comment type="caution">
    <text evidence="2">The sequence shown here is derived from an EMBL/GenBank/DDBJ whole genome shotgun (WGS) entry which is preliminary data.</text>
</comment>
<feature type="compositionally biased region" description="Basic and acidic residues" evidence="1">
    <location>
        <begin position="1"/>
        <end position="10"/>
    </location>
</feature>
<organism evidence="2 3">
    <name type="scientific">Ewingella americana</name>
    <dbReference type="NCBI Taxonomy" id="41202"/>
    <lineage>
        <taxon>Bacteria</taxon>
        <taxon>Pseudomonadati</taxon>
        <taxon>Pseudomonadota</taxon>
        <taxon>Gammaproteobacteria</taxon>
        <taxon>Enterobacterales</taxon>
        <taxon>Yersiniaceae</taxon>
        <taxon>Ewingella</taxon>
    </lineage>
</organism>
<sequence>MAVIRAEKSIKKSSHNMWEPKGVVGQDDEGIGSKGARQWQCQLSFQPQQRRILIAGLWLLNPVTLKSEDLIMMKHGLTLWQRSY</sequence>